<dbReference type="GO" id="GO:0022900">
    <property type="term" value="P:electron transport chain"/>
    <property type="evidence" value="ECO:0007669"/>
    <property type="project" value="InterPro"/>
</dbReference>
<evidence type="ECO:0000256" key="1">
    <source>
        <dbReference type="SAM" id="Phobius"/>
    </source>
</evidence>
<accession>A0A919KGQ2</accession>
<dbReference type="GO" id="GO:0020037">
    <property type="term" value="F:heme binding"/>
    <property type="evidence" value="ECO:0007669"/>
    <property type="project" value="InterPro"/>
</dbReference>
<proteinExistence type="predicted"/>
<keyword evidence="1" id="KW-0472">Membrane</keyword>
<organism evidence="2 3">
    <name type="scientific">Xanthomonas boreopolis</name>
    <dbReference type="NCBI Taxonomy" id="86183"/>
    <lineage>
        <taxon>Bacteria</taxon>
        <taxon>Pseudomonadati</taxon>
        <taxon>Pseudomonadota</taxon>
        <taxon>Gammaproteobacteria</taxon>
        <taxon>Lysobacterales</taxon>
        <taxon>Lysobacteraceae</taxon>
        <taxon>Xanthomonas</taxon>
    </lineage>
</organism>
<dbReference type="Gene3D" id="1.20.120.10">
    <property type="entry name" value="Cytochrome c/b562"/>
    <property type="match status" value="1"/>
</dbReference>
<sequence>MSSQPKPPSTAYRYLFMALLGLLVGVVATVMVARALQARRDPFPDSLMQVMAKQTDLLAANHARNRCTVPDSLPRLQSLRALSNDLETAFPGLKDDRRFIQHAGALRARLDQALSRTPGDCAALQAFNERIGEACKACHQDFR</sequence>
<dbReference type="AlphaFoldDB" id="A0A919KGQ2"/>
<evidence type="ECO:0008006" key="4">
    <source>
        <dbReference type="Google" id="ProtNLM"/>
    </source>
</evidence>
<dbReference type="InterPro" id="IPR010980">
    <property type="entry name" value="Cyt_c/b562"/>
</dbReference>
<dbReference type="EMBL" id="BNBA01000004">
    <property type="protein sequence ID" value="GHH49132.1"/>
    <property type="molecule type" value="Genomic_DNA"/>
</dbReference>
<dbReference type="Proteomes" id="UP000623958">
    <property type="component" value="Unassembled WGS sequence"/>
</dbReference>
<reference evidence="2" key="2">
    <citation type="submission" date="2020-09" db="EMBL/GenBank/DDBJ databases">
        <authorList>
            <person name="Sun Q."/>
            <person name="Ohkuma M."/>
        </authorList>
    </citation>
    <scope>NUCLEOTIDE SEQUENCE</scope>
    <source>
        <strain evidence="2">JCM 13306</strain>
    </source>
</reference>
<evidence type="ECO:0000313" key="2">
    <source>
        <dbReference type="EMBL" id="GHH49132.1"/>
    </source>
</evidence>
<feature type="transmembrane region" description="Helical" evidence="1">
    <location>
        <begin position="12"/>
        <end position="33"/>
    </location>
</feature>
<keyword evidence="1" id="KW-0812">Transmembrane</keyword>
<reference evidence="2" key="1">
    <citation type="journal article" date="2014" name="Int. J. Syst. Evol. Microbiol.">
        <title>Complete genome sequence of Corynebacterium casei LMG S-19264T (=DSM 44701T), isolated from a smear-ripened cheese.</title>
        <authorList>
            <consortium name="US DOE Joint Genome Institute (JGI-PGF)"/>
            <person name="Walter F."/>
            <person name="Albersmeier A."/>
            <person name="Kalinowski J."/>
            <person name="Ruckert C."/>
        </authorList>
    </citation>
    <scope>NUCLEOTIDE SEQUENCE</scope>
    <source>
        <strain evidence="2">JCM 13306</strain>
    </source>
</reference>
<keyword evidence="1" id="KW-1133">Transmembrane helix</keyword>
<dbReference type="InterPro" id="IPR002321">
    <property type="entry name" value="Cyt_c_II"/>
</dbReference>
<dbReference type="GO" id="GO:0005506">
    <property type="term" value="F:iron ion binding"/>
    <property type="evidence" value="ECO:0007669"/>
    <property type="project" value="InterPro"/>
</dbReference>
<name>A0A919KGQ2_9XANT</name>
<dbReference type="PROSITE" id="PS51009">
    <property type="entry name" value="CYTCII"/>
    <property type="match status" value="1"/>
</dbReference>
<keyword evidence="3" id="KW-1185">Reference proteome</keyword>
<protein>
    <recommendedName>
        <fullName evidence="4">Cytochrome C</fullName>
    </recommendedName>
</protein>
<evidence type="ECO:0000313" key="3">
    <source>
        <dbReference type="Proteomes" id="UP000623958"/>
    </source>
</evidence>
<dbReference type="RefSeq" id="WP_434028622.1">
    <property type="nucleotide sequence ID" value="NZ_BNBA01000004.1"/>
</dbReference>
<dbReference type="GO" id="GO:0009055">
    <property type="term" value="F:electron transfer activity"/>
    <property type="evidence" value="ECO:0007669"/>
    <property type="project" value="InterPro"/>
</dbReference>
<gene>
    <name evidence="2" type="ORF">GCM10009090_08150</name>
</gene>
<dbReference type="SUPFAM" id="SSF47175">
    <property type="entry name" value="Cytochromes"/>
    <property type="match status" value="1"/>
</dbReference>
<comment type="caution">
    <text evidence="2">The sequence shown here is derived from an EMBL/GenBank/DDBJ whole genome shotgun (WGS) entry which is preliminary data.</text>
</comment>